<keyword evidence="3" id="KW-1185">Reference proteome</keyword>
<organism evidence="2 3">
    <name type="scientific">Erysiphe pulchra</name>
    <dbReference type="NCBI Taxonomy" id="225359"/>
    <lineage>
        <taxon>Eukaryota</taxon>
        <taxon>Fungi</taxon>
        <taxon>Dikarya</taxon>
        <taxon>Ascomycota</taxon>
        <taxon>Pezizomycotina</taxon>
        <taxon>Leotiomycetes</taxon>
        <taxon>Erysiphales</taxon>
        <taxon>Erysiphaceae</taxon>
        <taxon>Erysiphe</taxon>
    </lineage>
</organism>
<evidence type="ECO:0000313" key="3">
    <source>
        <dbReference type="Proteomes" id="UP000237438"/>
    </source>
</evidence>
<dbReference type="Proteomes" id="UP000237438">
    <property type="component" value="Unassembled WGS sequence"/>
</dbReference>
<reference evidence="2 3" key="1">
    <citation type="submission" date="2017-10" db="EMBL/GenBank/DDBJ databases">
        <title>Development of genomic resources for the powdery mildew, Erysiphe pulchra.</title>
        <authorList>
            <person name="Wadl P.A."/>
            <person name="Mack B.M."/>
            <person name="Moore G."/>
            <person name="Beltz S.B."/>
        </authorList>
    </citation>
    <scope>NUCLEOTIDE SEQUENCE [LARGE SCALE GENOMIC DNA]</scope>
    <source>
        <strain evidence="2">Cflorida</strain>
    </source>
</reference>
<gene>
    <name evidence="2" type="ORF">EPUL_006281</name>
</gene>
<comment type="caution">
    <text evidence="2">The sequence shown here is derived from an EMBL/GenBank/DDBJ whole genome shotgun (WGS) entry which is preliminary data.</text>
</comment>
<feature type="non-terminal residue" evidence="2">
    <location>
        <position position="1"/>
    </location>
</feature>
<accession>A0A2S4PHX3</accession>
<evidence type="ECO:0000256" key="1">
    <source>
        <dbReference type="SAM" id="MobiDB-lite"/>
    </source>
</evidence>
<dbReference type="EMBL" id="PEDP01010458">
    <property type="protein sequence ID" value="POS81629.1"/>
    <property type="molecule type" value="Genomic_DNA"/>
</dbReference>
<proteinExistence type="predicted"/>
<feature type="region of interest" description="Disordered" evidence="1">
    <location>
        <begin position="1"/>
        <end position="39"/>
    </location>
</feature>
<feature type="compositionally biased region" description="Polar residues" evidence="1">
    <location>
        <begin position="10"/>
        <end position="21"/>
    </location>
</feature>
<evidence type="ECO:0000313" key="2">
    <source>
        <dbReference type="EMBL" id="POS81629.1"/>
    </source>
</evidence>
<protein>
    <submittedName>
        <fullName evidence="2">Uncharacterized protein</fullName>
    </submittedName>
</protein>
<dbReference type="OrthoDB" id="10412931at2759"/>
<feature type="non-terminal residue" evidence="2">
    <location>
        <position position="218"/>
    </location>
</feature>
<name>A0A2S4PHX3_9PEZI</name>
<sequence>RSKIPEETSLKTSIAPSQPQTHDLRAKITQRSENPPEKALEVHDVPPELRKIIEAEKRRAANITANLRTCTIAINGVQMALSTAGVEGNSEFSQGLLIYLRAAIAQFMANGPARPLAPSVIRELICKHLECSLTDILLIRQTVTGFALTAKDKETRQLLLDKSSMISAQNAAIEPASDLVIYHIPNVPVAIQSPNNKVFVTKDMVEAEITRVTQASPT</sequence>
<dbReference type="AlphaFoldDB" id="A0A2S4PHX3"/>